<protein>
    <submittedName>
        <fullName evidence="1">Uncharacterized protein</fullName>
    </submittedName>
</protein>
<dbReference type="Proteomes" id="UP000823660">
    <property type="component" value="Unassembled WGS sequence"/>
</dbReference>
<proteinExistence type="predicted"/>
<reference evidence="1" key="2">
    <citation type="journal article" date="2021" name="PeerJ">
        <title>Extensive microbial diversity within the chicken gut microbiome revealed by metagenomics and culture.</title>
        <authorList>
            <person name="Gilroy R."/>
            <person name="Ravi A."/>
            <person name="Getino M."/>
            <person name="Pursley I."/>
            <person name="Horton D.L."/>
            <person name="Alikhan N.F."/>
            <person name="Baker D."/>
            <person name="Gharbi K."/>
            <person name="Hall N."/>
            <person name="Watson M."/>
            <person name="Adriaenssens E.M."/>
            <person name="Foster-Nyarko E."/>
            <person name="Jarju S."/>
            <person name="Secka A."/>
            <person name="Antonio M."/>
            <person name="Oren A."/>
            <person name="Chaudhuri R.R."/>
            <person name="La Ragione R."/>
            <person name="Hildebrand F."/>
            <person name="Pallen M.J."/>
        </authorList>
    </citation>
    <scope>NUCLEOTIDE SEQUENCE</scope>
    <source>
        <strain evidence="1">B1-15692</strain>
    </source>
</reference>
<gene>
    <name evidence="1" type="ORF">IAB99_01120</name>
</gene>
<evidence type="ECO:0000313" key="2">
    <source>
        <dbReference type="Proteomes" id="UP000823660"/>
    </source>
</evidence>
<comment type="caution">
    <text evidence="1">The sequence shown here is derived from an EMBL/GenBank/DDBJ whole genome shotgun (WGS) entry which is preliminary data.</text>
</comment>
<dbReference type="AlphaFoldDB" id="A0A9D9I633"/>
<name>A0A9D9I633_9BACT</name>
<dbReference type="EMBL" id="JADIMH010000007">
    <property type="protein sequence ID" value="MBO8466350.1"/>
    <property type="molecule type" value="Genomic_DNA"/>
</dbReference>
<evidence type="ECO:0000313" key="1">
    <source>
        <dbReference type="EMBL" id="MBO8466350.1"/>
    </source>
</evidence>
<accession>A0A9D9I633</accession>
<sequence>MLPKDERGDGFENTGNYVFSFGYLVRDYVEEPVIPGRLRIQEEELDGGRYNKFRDFDLELIPYPALAACEGHTGIYSASECTFTPQSRPSEIPEFDANFLDTFQGGQGLSVQLLKMEYRTATAAGSIKITDESGMKNLAFKMYDTAIAMALNNA</sequence>
<organism evidence="1 2">
    <name type="scientific">Candidatus Cryptobacteroides faecipullorum</name>
    <dbReference type="NCBI Taxonomy" id="2840764"/>
    <lineage>
        <taxon>Bacteria</taxon>
        <taxon>Pseudomonadati</taxon>
        <taxon>Bacteroidota</taxon>
        <taxon>Bacteroidia</taxon>
        <taxon>Bacteroidales</taxon>
        <taxon>Candidatus Cryptobacteroides</taxon>
    </lineage>
</organism>
<reference evidence="1" key="1">
    <citation type="submission" date="2020-10" db="EMBL/GenBank/DDBJ databases">
        <authorList>
            <person name="Gilroy R."/>
        </authorList>
    </citation>
    <scope>NUCLEOTIDE SEQUENCE</scope>
    <source>
        <strain evidence="1">B1-15692</strain>
    </source>
</reference>